<dbReference type="STRING" id="1120918.SAMN05216249_11715"/>
<dbReference type="RefSeq" id="WP_092873581.1">
    <property type="nucleotide sequence ID" value="NZ_FOJY01000017.1"/>
</dbReference>
<dbReference type="Proteomes" id="UP000198838">
    <property type="component" value="Unassembled WGS sequence"/>
</dbReference>
<dbReference type="EMBL" id="FOJY01000017">
    <property type="protein sequence ID" value="SFB28229.1"/>
    <property type="molecule type" value="Genomic_DNA"/>
</dbReference>
<dbReference type="AlphaFoldDB" id="A0A1I0ZR14"/>
<evidence type="ECO:0000313" key="3">
    <source>
        <dbReference type="Proteomes" id="UP000198838"/>
    </source>
</evidence>
<dbReference type="InterPro" id="IPR028082">
    <property type="entry name" value="Peripla_BP_I"/>
</dbReference>
<keyword evidence="1" id="KW-0732">Signal</keyword>
<dbReference type="InterPro" id="IPR007487">
    <property type="entry name" value="ABC_transpt-TYRBP-like"/>
</dbReference>
<organism evidence="2 3">
    <name type="scientific">Acetitomaculum ruminis DSM 5522</name>
    <dbReference type="NCBI Taxonomy" id="1120918"/>
    <lineage>
        <taxon>Bacteria</taxon>
        <taxon>Bacillati</taxon>
        <taxon>Bacillota</taxon>
        <taxon>Clostridia</taxon>
        <taxon>Lachnospirales</taxon>
        <taxon>Lachnospiraceae</taxon>
        <taxon>Acetitomaculum</taxon>
    </lineage>
</organism>
<dbReference type="PANTHER" id="PTHR35271:SF1">
    <property type="entry name" value="ABC TRANSPORTER, SUBSTRATE-BINDING LIPOPROTEIN"/>
    <property type="match status" value="1"/>
</dbReference>
<evidence type="ECO:0000313" key="2">
    <source>
        <dbReference type="EMBL" id="SFB28229.1"/>
    </source>
</evidence>
<dbReference type="Pfam" id="PF04392">
    <property type="entry name" value="ABC_sub_bind"/>
    <property type="match status" value="1"/>
</dbReference>
<reference evidence="2 3" key="1">
    <citation type="submission" date="2016-10" db="EMBL/GenBank/DDBJ databases">
        <authorList>
            <person name="de Groot N.N."/>
        </authorList>
    </citation>
    <scope>NUCLEOTIDE SEQUENCE [LARGE SCALE GENOMIC DNA]</scope>
    <source>
        <strain evidence="2 3">DSM 5522</strain>
    </source>
</reference>
<dbReference type="Gene3D" id="3.40.50.2300">
    <property type="match status" value="2"/>
</dbReference>
<sequence length="356" mass="38403">MRKFLALTLAAVMTVSLAACGGNTKTNDTSSKNTTEQTDNDEKSYKVGIIQFVDDASLNQIEKNLEDELDAKSKELGITFDYEDYTYNGQADATALNQMTAELIDKKVDIIVPIATPTAQIVQSATEENPIPVVFSAVTDPVGAGLVESMEKPGSNITGTSDALNTEAIMNLIFATNPDTDYVGLLYSKSEDASKKAIEEAKEYLDAKNIKYIEKTGTTVDEVTSAADALVAEGVDAVFTPTDNTVMTAQLSIYEKFKDAKIAHFAGADSFALNGAFLGYGVDYSNLGKETADMVVEILAEKKDPASLAVKTFDNGIATVNTEISEELGYKLEDLKQAYSDYCSDIVETQTAKEFE</sequence>
<feature type="chain" id="PRO_5011452477" evidence="1">
    <location>
        <begin position="19"/>
        <end position="356"/>
    </location>
</feature>
<name>A0A1I0ZR14_9FIRM</name>
<keyword evidence="3" id="KW-1185">Reference proteome</keyword>
<dbReference type="OrthoDB" id="9776955at2"/>
<dbReference type="PROSITE" id="PS51257">
    <property type="entry name" value="PROKAR_LIPOPROTEIN"/>
    <property type="match status" value="1"/>
</dbReference>
<accession>A0A1I0ZR14</accession>
<gene>
    <name evidence="2" type="ORF">SAMN05216249_11715</name>
</gene>
<feature type="signal peptide" evidence="1">
    <location>
        <begin position="1"/>
        <end position="18"/>
    </location>
</feature>
<proteinExistence type="predicted"/>
<dbReference type="PANTHER" id="PTHR35271">
    <property type="entry name" value="ABC TRANSPORTER, SUBSTRATE-BINDING LIPOPROTEIN-RELATED"/>
    <property type="match status" value="1"/>
</dbReference>
<evidence type="ECO:0000256" key="1">
    <source>
        <dbReference type="SAM" id="SignalP"/>
    </source>
</evidence>
<dbReference type="CDD" id="cd06325">
    <property type="entry name" value="PBP1_ABC_unchar_transporter"/>
    <property type="match status" value="1"/>
</dbReference>
<protein>
    <submittedName>
        <fullName evidence="2">Putative ABC transport system substrate-binding protein</fullName>
    </submittedName>
</protein>
<dbReference type="SUPFAM" id="SSF53822">
    <property type="entry name" value="Periplasmic binding protein-like I"/>
    <property type="match status" value="2"/>
</dbReference>